<dbReference type="InterPro" id="IPR002893">
    <property type="entry name" value="Znf_MYND"/>
</dbReference>
<evidence type="ECO:0000256" key="9">
    <source>
        <dbReference type="ARBA" id="ARBA00022833"/>
    </source>
</evidence>
<dbReference type="PROSITE" id="PS50865">
    <property type="entry name" value="ZF_MYND_2"/>
    <property type="match status" value="1"/>
</dbReference>
<comment type="subcellular location">
    <subcellularLocation>
        <location evidence="2">Cytoplasm</location>
    </subcellularLocation>
    <subcellularLocation>
        <location evidence="1">Nucleus</location>
    </subcellularLocation>
</comment>
<dbReference type="GO" id="GO:0032259">
    <property type="term" value="P:methylation"/>
    <property type="evidence" value="ECO:0007669"/>
    <property type="project" value="UniProtKB-KW"/>
</dbReference>
<protein>
    <recommendedName>
        <fullName evidence="13">Protein-lysine N-methyltransferase SMYD4</fullName>
    </recommendedName>
    <alternativeName>
        <fullName evidence="14">SET and MYND domain-containing protein 4</fullName>
    </alternativeName>
</protein>
<keyword evidence="3" id="KW-0963">Cytoplasm</keyword>
<evidence type="ECO:0000256" key="11">
    <source>
        <dbReference type="ARBA" id="ARBA00048985"/>
    </source>
</evidence>
<dbReference type="Pfam" id="PF00856">
    <property type="entry name" value="SET"/>
    <property type="match status" value="1"/>
</dbReference>
<keyword evidence="5" id="KW-0808">Transferase</keyword>
<evidence type="ECO:0000256" key="3">
    <source>
        <dbReference type="ARBA" id="ARBA00022490"/>
    </source>
</evidence>
<dbReference type="InterPro" id="IPR011990">
    <property type="entry name" value="TPR-like_helical_dom_sf"/>
</dbReference>
<evidence type="ECO:0000256" key="12">
    <source>
        <dbReference type="ARBA" id="ARBA00093423"/>
    </source>
</evidence>
<organism evidence="18 19">
    <name type="scientific">Pyxicephalus adspersus</name>
    <name type="common">African bullfrog</name>
    <dbReference type="NCBI Taxonomy" id="30357"/>
    <lineage>
        <taxon>Eukaryota</taxon>
        <taxon>Metazoa</taxon>
        <taxon>Chordata</taxon>
        <taxon>Craniata</taxon>
        <taxon>Vertebrata</taxon>
        <taxon>Euteleostomi</taxon>
        <taxon>Amphibia</taxon>
        <taxon>Batrachia</taxon>
        <taxon>Anura</taxon>
        <taxon>Neobatrachia</taxon>
        <taxon>Ranoidea</taxon>
        <taxon>Pyxicephalidae</taxon>
        <taxon>Pyxicephalinae</taxon>
        <taxon>Pyxicephalus</taxon>
    </lineage>
</organism>
<dbReference type="AlphaFoldDB" id="A0AAV3B7Z9"/>
<dbReference type="GO" id="GO:0005737">
    <property type="term" value="C:cytoplasm"/>
    <property type="evidence" value="ECO:0007669"/>
    <property type="project" value="UniProtKB-SubCell"/>
</dbReference>
<keyword evidence="4" id="KW-0489">Methyltransferase</keyword>
<keyword evidence="7" id="KW-0479">Metal-binding</keyword>
<evidence type="ECO:0000313" key="19">
    <source>
        <dbReference type="Proteomes" id="UP001181693"/>
    </source>
</evidence>
<evidence type="ECO:0000256" key="14">
    <source>
        <dbReference type="ARBA" id="ARBA00093680"/>
    </source>
</evidence>
<comment type="catalytic activity">
    <reaction evidence="11">
        <text>L-lysyl-[protein] + S-adenosyl-L-methionine = N(6)-methyl-L-lysyl-[protein] + S-adenosyl-L-homocysteine + H(+)</text>
        <dbReference type="Rhea" id="RHEA:51736"/>
        <dbReference type="Rhea" id="RHEA-COMP:9752"/>
        <dbReference type="Rhea" id="RHEA-COMP:13053"/>
        <dbReference type="ChEBI" id="CHEBI:15378"/>
        <dbReference type="ChEBI" id="CHEBI:29969"/>
        <dbReference type="ChEBI" id="CHEBI:57856"/>
        <dbReference type="ChEBI" id="CHEBI:59789"/>
        <dbReference type="ChEBI" id="CHEBI:61929"/>
    </reaction>
</comment>
<reference evidence="18" key="1">
    <citation type="thesis" date="2020" institute="ProQuest LLC" country="789 East Eisenhower Parkway, Ann Arbor, MI, USA">
        <title>Comparative Genomics and Chromosome Evolution.</title>
        <authorList>
            <person name="Mudd A.B."/>
        </authorList>
    </citation>
    <scope>NUCLEOTIDE SEQUENCE</scope>
    <source>
        <strain evidence="18">1538</strain>
        <tissue evidence="18">Blood</tissue>
    </source>
</reference>
<dbReference type="PANTHER" id="PTHR46165:SF2">
    <property type="entry name" value="SET AND MYND DOMAIN-CONTAINING PROTEIN 4"/>
    <property type="match status" value="1"/>
</dbReference>
<dbReference type="InterPro" id="IPR052097">
    <property type="entry name" value="SET-MYND_domain_protein"/>
</dbReference>
<gene>
    <name evidence="18" type="ORF">GDO54_001797</name>
</gene>
<dbReference type="Proteomes" id="UP001181693">
    <property type="component" value="Unassembled WGS sequence"/>
</dbReference>
<evidence type="ECO:0000256" key="1">
    <source>
        <dbReference type="ARBA" id="ARBA00004123"/>
    </source>
</evidence>
<feature type="domain" description="SET" evidence="16">
    <location>
        <begin position="205"/>
        <end position="511"/>
    </location>
</feature>
<evidence type="ECO:0000256" key="5">
    <source>
        <dbReference type="ARBA" id="ARBA00022679"/>
    </source>
</evidence>
<dbReference type="GO" id="GO:0008168">
    <property type="term" value="F:methyltransferase activity"/>
    <property type="evidence" value="ECO:0007669"/>
    <property type="project" value="UniProtKB-KW"/>
</dbReference>
<dbReference type="EMBL" id="DYDO01000001">
    <property type="protein sequence ID" value="DBA34217.1"/>
    <property type="molecule type" value="Genomic_DNA"/>
</dbReference>
<sequence length="739" mass="83290">MELPMVEWQDCARRKWSQLLPCEKEKFSAASGLLESFMACWSQLQQEEEDLLERLCCDLSVGKEPRAVLFYKEEGNKRFGRKQYTAAAVSYSKAISHGSPGTEEIAICFANRSAVLFHLGHYSVCLEDIDRAQEHGYPERLKNKILQRQTECLQKLKQSGIQLTSKESISLTDSTREIAANTVCDRLQDLKLDKNLQLANASSNLTMQFSSTKGRHLVASEDIAHGELLIQEEAYVSVIIPNRKPISSTTTWDVSITNCDLYCHHCLQRTLASIPCHQCSFARYCSPNCRDEAWKQYHFIECSLGSLLLVLGVFSHTALRAVLLAGIRQVSEVFHQTSGVKIKDQDNIMGTASNQLYCSNYKSLCSLQAHPEHHNGEQKFLCGLTSAALCKNICLDLLKTSREAPIPNPKEKTEKEQSDVYIIGSAILHHMLQLYCNAQAVTVLQQEYEETAASLVESNKYSRLATAFFPVLSLLNHSCEPNTSVSFQGRCAMVRACRTIRKGEEVVHCYGPHKLRMGVEERQKMLRDQYFFICQCKACTEEQRPTAKASCDFCCEKCHAGLEGEDILRCVNVSCSHTVRRQQLVLRLQNLQQAVHKVREHSQDNHPDVAVGLLMSHLSEASEFLSKDHMLLGKIFDQLAQSEASRGGWTSAAKHLRKSIQIVKKHYGTSSLEVGHELFKLAQILFNGCNVEDAMSTIVKAQHILCLHYGPDYCLVKELDEMKTCLLELPGMSRLLERP</sequence>
<evidence type="ECO:0000256" key="13">
    <source>
        <dbReference type="ARBA" id="ARBA00093635"/>
    </source>
</evidence>
<evidence type="ECO:0000256" key="2">
    <source>
        <dbReference type="ARBA" id="ARBA00004496"/>
    </source>
</evidence>
<dbReference type="PANTHER" id="PTHR46165">
    <property type="entry name" value="SET AND MYND DOMAIN-CONTAINING PROTEIN 4"/>
    <property type="match status" value="1"/>
</dbReference>
<evidence type="ECO:0000256" key="6">
    <source>
        <dbReference type="ARBA" id="ARBA00022691"/>
    </source>
</evidence>
<comment type="function">
    <text evidence="12">Protein-lysine N-methyltransferase. Monomethylates PRMT5, modulating its transcriptional activity. May also act as a histone methyltransferase. Plays a critical role in cardiac development. Acts as a key epigenetic regulator of gene expression during cardiac development via its dual activities as a methyltransferase and negative regulator of HDAC1.</text>
</comment>
<evidence type="ECO:0000313" key="18">
    <source>
        <dbReference type="EMBL" id="DBA34217.1"/>
    </source>
</evidence>
<feature type="domain" description="MYND-type" evidence="17">
    <location>
        <begin position="263"/>
        <end position="302"/>
    </location>
</feature>
<dbReference type="PROSITE" id="PS50280">
    <property type="entry name" value="SET"/>
    <property type="match status" value="1"/>
</dbReference>
<keyword evidence="19" id="KW-1185">Reference proteome</keyword>
<dbReference type="GO" id="GO:0007507">
    <property type="term" value="P:heart development"/>
    <property type="evidence" value="ECO:0007669"/>
    <property type="project" value="TreeGrafter"/>
</dbReference>
<dbReference type="GO" id="GO:0042826">
    <property type="term" value="F:histone deacetylase binding"/>
    <property type="evidence" value="ECO:0007669"/>
    <property type="project" value="TreeGrafter"/>
</dbReference>
<dbReference type="InterPro" id="IPR044421">
    <property type="entry name" value="SMYD4_SET"/>
</dbReference>
<keyword evidence="6" id="KW-0949">S-adenosyl-L-methionine</keyword>
<evidence type="ECO:0000256" key="8">
    <source>
        <dbReference type="ARBA" id="ARBA00022771"/>
    </source>
</evidence>
<evidence type="ECO:0000256" key="10">
    <source>
        <dbReference type="ARBA" id="ARBA00023242"/>
    </source>
</evidence>
<evidence type="ECO:0000256" key="4">
    <source>
        <dbReference type="ARBA" id="ARBA00022603"/>
    </source>
</evidence>
<proteinExistence type="predicted"/>
<comment type="caution">
    <text evidence="18">The sequence shown here is derived from an EMBL/GenBank/DDBJ whole genome shotgun (WGS) entry which is preliminary data.</text>
</comment>
<dbReference type="GO" id="GO:0008270">
    <property type="term" value="F:zinc ion binding"/>
    <property type="evidence" value="ECO:0007669"/>
    <property type="project" value="UniProtKB-KW"/>
</dbReference>
<dbReference type="InterPro" id="IPR001214">
    <property type="entry name" value="SET_dom"/>
</dbReference>
<dbReference type="SUPFAM" id="SSF82199">
    <property type="entry name" value="SET domain"/>
    <property type="match status" value="1"/>
</dbReference>
<evidence type="ECO:0000259" key="17">
    <source>
        <dbReference type="PROSITE" id="PS50865"/>
    </source>
</evidence>
<keyword evidence="8 15" id="KW-0863">Zinc-finger</keyword>
<accession>A0AAV3B7Z9</accession>
<dbReference type="SUPFAM" id="SSF144232">
    <property type="entry name" value="HIT/MYND zinc finger-like"/>
    <property type="match status" value="1"/>
</dbReference>
<dbReference type="Gene3D" id="1.25.40.10">
    <property type="entry name" value="Tetratricopeptide repeat domain"/>
    <property type="match status" value="2"/>
</dbReference>
<name>A0AAV3B7Z9_PYXAD</name>
<evidence type="ECO:0000256" key="7">
    <source>
        <dbReference type="ARBA" id="ARBA00022723"/>
    </source>
</evidence>
<evidence type="ECO:0000256" key="15">
    <source>
        <dbReference type="PROSITE-ProRule" id="PRU00134"/>
    </source>
</evidence>
<evidence type="ECO:0000259" key="16">
    <source>
        <dbReference type="PROSITE" id="PS50280"/>
    </source>
</evidence>
<keyword evidence="9" id="KW-0862">Zinc</keyword>
<dbReference type="SUPFAM" id="SSF48452">
    <property type="entry name" value="TPR-like"/>
    <property type="match status" value="1"/>
</dbReference>
<keyword evidence="10" id="KW-0539">Nucleus</keyword>
<dbReference type="GO" id="GO:0005634">
    <property type="term" value="C:nucleus"/>
    <property type="evidence" value="ECO:0007669"/>
    <property type="project" value="UniProtKB-SubCell"/>
</dbReference>
<dbReference type="CDD" id="cd10536">
    <property type="entry name" value="SET_SMYD4"/>
    <property type="match status" value="1"/>
</dbReference>
<dbReference type="Gene3D" id="2.170.270.10">
    <property type="entry name" value="SET domain"/>
    <property type="match status" value="1"/>
</dbReference>
<dbReference type="InterPro" id="IPR046341">
    <property type="entry name" value="SET_dom_sf"/>
</dbReference>
<dbReference type="Pfam" id="PF01753">
    <property type="entry name" value="zf-MYND"/>
    <property type="match status" value="1"/>
</dbReference>